<gene>
    <name evidence="2" type="ORF">GCM10007924_01730</name>
</gene>
<sequence length="165" mass="18167">MLSFKQICAISLALLAGACGFQPLYGKQNDSSVVRDRLAATYVMPIEGRTGQIVRNELLDRVTPAGTPDGTKYRLMVKISERKQGLAIKEDDSTTRYNLTLSALYTLLDSTGKNTLYQGSAQSIASFNIVDSDFANLAAEKNARKRSALVLAEKIHRQLSVYMSR</sequence>
<dbReference type="PROSITE" id="PS51257">
    <property type="entry name" value="PROKAR_LIPOPROTEIN"/>
    <property type="match status" value="1"/>
</dbReference>
<dbReference type="Gene3D" id="3.30.160.150">
    <property type="entry name" value="Lipoprotein like domain"/>
    <property type="match status" value="1"/>
</dbReference>
<keyword evidence="3" id="KW-1185">Reference proteome</keyword>
<evidence type="ECO:0000313" key="3">
    <source>
        <dbReference type="Proteomes" id="UP001161409"/>
    </source>
</evidence>
<reference evidence="2" key="2">
    <citation type="submission" date="2023-01" db="EMBL/GenBank/DDBJ databases">
        <title>Draft genome sequence of Sneathiella chinensis strain NBRC 103408.</title>
        <authorList>
            <person name="Sun Q."/>
            <person name="Mori K."/>
        </authorList>
    </citation>
    <scope>NUCLEOTIDE SEQUENCE</scope>
    <source>
        <strain evidence="2">NBRC 103408</strain>
    </source>
</reference>
<keyword evidence="1" id="KW-0732">Signal</keyword>
<reference evidence="2" key="1">
    <citation type="journal article" date="2014" name="Int. J. Syst. Evol. Microbiol.">
        <title>Complete genome of a new Firmicutes species belonging to the dominant human colonic microbiota ('Ruminococcus bicirculans') reveals two chromosomes and a selective capacity to utilize plant glucans.</title>
        <authorList>
            <consortium name="NISC Comparative Sequencing Program"/>
            <person name="Wegmann U."/>
            <person name="Louis P."/>
            <person name="Goesmann A."/>
            <person name="Henrissat B."/>
            <person name="Duncan S.H."/>
            <person name="Flint H.J."/>
        </authorList>
    </citation>
    <scope>NUCLEOTIDE SEQUENCE</scope>
    <source>
        <strain evidence="2">NBRC 103408</strain>
    </source>
</reference>
<proteinExistence type="predicted"/>
<dbReference type="EMBL" id="BSNF01000001">
    <property type="protein sequence ID" value="GLQ04952.1"/>
    <property type="molecule type" value="Genomic_DNA"/>
</dbReference>
<dbReference type="Pfam" id="PF04390">
    <property type="entry name" value="LptE"/>
    <property type="match status" value="1"/>
</dbReference>
<organism evidence="2 3">
    <name type="scientific">Sneathiella chinensis</name>
    <dbReference type="NCBI Taxonomy" id="349750"/>
    <lineage>
        <taxon>Bacteria</taxon>
        <taxon>Pseudomonadati</taxon>
        <taxon>Pseudomonadota</taxon>
        <taxon>Alphaproteobacteria</taxon>
        <taxon>Sneathiellales</taxon>
        <taxon>Sneathiellaceae</taxon>
        <taxon>Sneathiella</taxon>
    </lineage>
</organism>
<feature type="signal peptide" evidence="1">
    <location>
        <begin position="1"/>
        <end position="18"/>
    </location>
</feature>
<name>A0ABQ5TYD7_9PROT</name>
<dbReference type="RefSeq" id="WP_169558989.1">
    <property type="nucleotide sequence ID" value="NZ_BSNF01000001.1"/>
</dbReference>
<evidence type="ECO:0008006" key="4">
    <source>
        <dbReference type="Google" id="ProtNLM"/>
    </source>
</evidence>
<evidence type="ECO:0000256" key="1">
    <source>
        <dbReference type="SAM" id="SignalP"/>
    </source>
</evidence>
<dbReference type="Proteomes" id="UP001161409">
    <property type="component" value="Unassembled WGS sequence"/>
</dbReference>
<protein>
    <recommendedName>
        <fullName evidence="4">LPS-assembly lipoprotein LptE</fullName>
    </recommendedName>
</protein>
<dbReference type="InterPro" id="IPR007485">
    <property type="entry name" value="LPS_assembly_LptE"/>
</dbReference>
<accession>A0ABQ5TYD7</accession>
<comment type="caution">
    <text evidence="2">The sequence shown here is derived from an EMBL/GenBank/DDBJ whole genome shotgun (WGS) entry which is preliminary data.</text>
</comment>
<feature type="chain" id="PRO_5045905694" description="LPS-assembly lipoprotein LptE" evidence="1">
    <location>
        <begin position="19"/>
        <end position="165"/>
    </location>
</feature>
<evidence type="ECO:0000313" key="2">
    <source>
        <dbReference type="EMBL" id="GLQ04952.1"/>
    </source>
</evidence>